<dbReference type="OrthoDB" id="5595109at2759"/>
<protein>
    <recommendedName>
        <fullName evidence="7">Protein arginine methyltransferase NDUFAF7</fullName>
        <ecNumber evidence="7">2.1.1.320</ecNumber>
    </recommendedName>
</protein>
<organism evidence="9 10">
    <name type="scientific">Candida parapsilosis</name>
    <name type="common">Yeast</name>
    <dbReference type="NCBI Taxonomy" id="5480"/>
    <lineage>
        <taxon>Eukaryota</taxon>
        <taxon>Fungi</taxon>
        <taxon>Dikarya</taxon>
        <taxon>Ascomycota</taxon>
        <taxon>Saccharomycotina</taxon>
        <taxon>Pichiomycetes</taxon>
        <taxon>Debaryomycetaceae</taxon>
        <taxon>Candida/Lodderomyces clade</taxon>
        <taxon>Candida</taxon>
    </lineage>
</organism>
<dbReference type="InterPro" id="IPR038375">
    <property type="entry name" value="NDUFAF7_sf"/>
</dbReference>
<dbReference type="GO" id="GO:0035243">
    <property type="term" value="F:protein-arginine omega-N symmetric methyltransferase activity"/>
    <property type="evidence" value="ECO:0007669"/>
    <property type="project" value="UniProtKB-EC"/>
</dbReference>
<evidence type="ECO:0000256" key="8">
    <source>
        <dbReference type="SAM" id="MobiDB-lite"/>
    </source>
</evidence>
<dbReference type="EC" id="2.1.1.320" evidence="7"/>
<evidence type="ECO:0000256" key="1">
    <source>
        <dbReference type="ARBA" id="ARBA00004173"/>
    </source>
</evidence>
<evidence type="ECO:0000256" key="7">
    <source>
        <dbReference type="RuleBase" id="RU364114"/>
    </source>
</evidence>
<dbReference type="Gene3D" id="3.40.50.12710">
    <property type="match status" value="1"/>
</dbReference>
<dbReference type="InterPro" id="IPR003788">
    <property type="entry name" value="NDUFAF7"/>
</dbReference>
<dbReference type="GO" id="GO:0032981">
    <property type="term" value="P:mitochondrial respiratory chain complex I assembly"/>
    <property type="evidence" value="ECO:0007669"/>
    <property type="project" value="TreeGrafter"/>
</dbReference>
<comment type="caution">
    <text evidence="9">The sequence shown here is derived from an EMBL/GenBank/DDBJ whole genome shotgun (WGS) entry which is preliminary data.</text>
</comment>
<evidence type="ECO:0000256" key="3">
    <source>
        <dbReference type="ARBA" id="ARBA00022603"/>
    </source>
</evidence>
<proteinExistence type="inferred from homology"/>
<evidence type="ECO:0000313" key="10">
    <source>
        <dbReference type="Proteomes" id="UP000590412"/>
    </source>
</evidence>
<dbReference type="Proteomes" id="UP000590412">
    <property type="component" value="Unassembled WGS sequence"/>
</dbReference>
<comment type="subcellular location">
    <subcellularLocation>
        <location evidence="1 7">Mitochondrion</location>
    </subcellularLocation>
</comment>
<dbReference type="AlphaFoldDB" id="A0A8X7NQE5"/>
<evidence type="ECO:0000256" key="5">
    <source>
        <dbReference type="ARBA" id="ARBA00023128"/>
    </source>
</evidence>
<feature type="compositionally biased region" description="Polar residues" evidence="8">
    <location>
        <begin position="19"/>
        <end position="46"/>
    </location>
</feature>
<reference evidence="9" key="1">
    <citation type="submission" date="2020-03" db="EMBL/GenBank/DDBJ databases">
        <title>FDA dAtabase for Regulatory Grade micrObial Sequences (FDA-ARGOS): Supporting development and validation of Infectious Disease Dx tests.</title>
        <authorList>
            <person name="Campos J."/>
            <person name="Goldberg B."/>
            <person name="Tallon L."/>
            <person name="Sadzewicz L."/>
            <person name="Vavikolanu K."/>
            <person name="Mehta A."/>
            <person name="Aluvathingal J."/>
            <person name="Nadendla S."/>
            <person name="Nandy P."/>
            <person name="Geyer C."/>
            <person name="Yan Y."/>
            <person name="Sichtig H."/>
        </authorList>
    </citation>
    <scope>NUCLEOTIDE SEQUENCE [LARGE SCALE GENOMIC DNA]</scope>
    <source>
        <strain evidence="9">FDAARGOS_652</strain>
    </source>
</reference>
<accession>A0A8X7NQE5</accession>
<evidence type="ECO:0000256" key="2">
    <source>
        <dbReference type="ARBA" id="ARBA00005891"/>
    </source>
</evidence>
<feature type="region of interest" description="Disordered" evidence="8">
    <location>
        <begin position="19"/>
        <end position="49"/>
    </location>
</feature>
<dbReference type="Pfam" id="PF02636">
    <property type="entry name" value="Methyltransf_28"/>
    <property type="match status" value="1"/>
</dbReference>
<comment type="catalytic activity">
    <reaction evidence="6 7">
        <text>L-arginyl-[protein] + 2 S-adenosyl-L-methionine = N(omega),N(omega)'-dimethyl-L-arginyl-[protein] + 2 S-adenosyl-L-homocysteine + 2 H(+)</text>
        <dbReference type="Rhea" id="RHEA:48108"/>
        <dbReference type="Rhea" id="RHEA-COMP:10532"/>
        <dbReference type="Rhea" id="RHEA-COMP:11992"/>
        <dbReference type="ChEBI" id="CHEBI:15378"/>
        <dbReference type="ChEBI" id="CHEBI:29965"/>
        <dbReference type="ChEBI" id="CHEBI:57856"/>
        <dbReference type="ChEBI" id="CHEBI:59789"/>
        <dbReference type="ChEBI" id="CHEBI:88221"/>
        <dbReference type="EC" id="2.1.1.320"/>
    </reaction>
</comment>
<dbReference type="PANTHER" id="PTHR12049:SF7">
    <property type="entry name" value="PROTEIN ARGININE METHYLTRANSFERASE NDUFAF7, MITOCHONDRIAL"/>
    <property type="match status" value="1"/>
</dbReference>
<feature type="compositionally biased region" description="Basic and acidic residues" evidence="8">
    <location>
        <begin position="329"/>
        <end position="345"/>
    </location>
</feature>
<dbReference type="FunFam" id="3.40.50.12710:FF:000008">
    <property type="entry name" value="Protein arginine methyltransferase NDUFAF7"/>
    <property type="match status" value="1"/>
</dbReference>
<evidence type="ECO:0000313" key="9">
    <source>
        <dbReference type="EMBL" id="KAF6059006.1"/>
    </source>
</evidence>
<evidence type="ECO:0000256" key="4">
    <source>
        <dbReference type="ARBA" id="ARBA00022679"/>
    </source>
</evidence>
<dbReference type="GO" id="GO:0005739">
    <property type="term" value="C:mitochondrion"/>
    <property type="evidence" value="ECO:0007669"/>
    <property type="project" value="UniProtKB-SubCell"/>
</dbReference>
<dbReference type="SUPFAM" id="SSF53335">
    <property type="entry name" value="S-adenosyl-L-methionine-dependent methyltransferases"/>
    <property type="match status" value="1"/>
</dbReference>
<comment type="similarity">
    <text evidence="2 7">Belongs to the NDUFAF7 family.</text>
</comment>
<dbReference type="InterPro" id="IPR029063">
    <property type="entry name" value="SAM-dependent_MTases_sf"/>
</dbReference>
<gene>
    <name evidence="9" type="ORF">FOB60_000588</name>
</gene>
<sequence>MLRQLCKSSVTNFTRTTQRSLASSYNDNDTFKSNSDPQSKDASSTKVPPHKDGLYFGKFSEKEYKEAARVIKEQIAKLEGEIKGDHNVRENIGKLPQFPEQGPAASKDSIKNLTDFFRQAIKLTGPITLSSYMRQCLTHPDFGYYTTRDPLNLKTGDFITSPEISSVFGEMIGIWYYTIWQSQNQPKNIRFIEFGPGKGTLISDVMKTFNTFIRKASNVKPDIEVVLIEASKVLRFEQYKLLCNSDEYALETTEEGFNRSTTKWGNVITWVDTEKDIKQNESQKLANYALAHEFFDALPIKSFIKKEEGWRELVVEDTPTVLNTQLKLESNEKSDDSSETPKDPTLDTQFHLTISPKETPASMIPKLSKRYKDLPVESRIEICPDAELYTLKIAQLIDNVNGLGAALIIDYGVVDQIPENSLRGIYKHKFVSPFYKPGEVDLSIDVDFTNLKSLAENVVSIEGPINQGDWLHNIGIGYRIDQLLKQNSNNDEIQDKIYGAYKRLTDEDQMGKVYKFMALLPKKAEKPVGF</sequence>
<dbReference type="PANTHER" id="PTHR12049">
    <property type="entry name" value="PROTEIN ARGININE METHYLTRANSFERASE NDUFAF7, MITOCHONDRIAL"/>
    <property type="match status" value="1"/>
</dbReference>
<evidence type="ECO:0000256" key="6">
    <source>
        <dbReference type="ARBA" id="ARBA00048612"/>
    </source>
</evidence>
<keyword evidence="4 7" id="KW-0808">Transferase</keyword>
<keyword evidence="3 7" id="KW-0489">Methyltransferase</keyword>
<comment type="function">
    <text evidence="7">Arginine methyltransferase involved in the assembly or stability of mitochondrial NADH:ubiquinone oxidoreductase complex (complex I).</text>
</comment>
<dbReference type="EMBL" id="JABWAB010000001">
    <property type="protein sequence ID" value="KAF6059006.1"/>
    <property type="molecule type" value="Genomic_DNA"/>
</dbReference>
<dbReference type="GO" id="GO:0032259">
    <property type="term" value="P:methylation"/>
    <property type="evidence" value="ECO:0007669"/>
    <property type="project" value="UniProtKB-KW"/>
</dbReference>
<name>A0A8X7NQE5_CANPA</name>
<feature type="region of interest" description="Disordered" evidence="8">
    <location>
        <begin position="325"/>
        <end position="347"/>
    </location>
</feature>
<keyword evidence="5 7" id="KW-0496">Mitochondrion</keyword>